<evidence type="ECO:0000313" key="3">
    <source>
        <dbReference type="Proteomes" id="UP000227088"/>
    </source>
</evidence>
<dbReference type="Proteomes" id="UP000227088">
    <property type="component" value="Unassembled WGS sequence"/>
</dbReference>
<keyword evidence="1" id="KW-0732">Signal</keyword>
<dbReference type="PROSITE" id="PS51257">
    <property type="entry name" value="PROKAR_LIPOPROTEIN"/>
    <property type="match status" value="1"/>
</dbReference>
<sequence>MLKNLFVSIVICLSLSACVSLKSVSLTQIPEERNNTVTAISDSWNLLGIAFSNDFIDEAIIDLKSQCIGGKIEGILTKHQVTVYLIVIKREVIATGYCQKD</sequence>
<reference evidence="3" key="1">
    <citation type="journal article" date="2017" name="Proc. Natl. Acad. Sci. U.S.A.">
        <title>Simulation of Deepwater Horizon oil plume reveals substrate specialization within a complex community of hydrocarbon degraders.</title>
        <authorList>
            <person name="Hu P."/>
            <person name="Dubinsky E.A."/>
            <person name="Probst A.J."/>
            <person name="Wang J."/>
            <person name="Sieber C.M.K."/>
            <person name="Tom L.M."/>
            <person name="Gardinali P."/>
            <person name="Banfield J.F."/>
            <person name="Atlas R.M."/>
            <person name="Andersen G.L."/>
        </authorList>
    </citation>
    <scope>NUCLEOTIDE SEQUENCE [LARGE SCALE GENOMIC DNA]</scope>
</reference>
<gene>
    <name evidence="2" type="ORF">A9R00_06510</name>
</gene>
<protein>
    <recommendedName>
        <fullName evidence="4">Lipoprotein</fullName>
    </recommendedName>
</protein>
<accession>A0A1Y5HV49</accession>
<comment type="caution">
    <text evidence="2">The sequence shown here is derived from an EMBL/GenBank/DDBJ whole genome shotgun (WGS) entry which is preliminary data.</text>
</comment>
<evidence type="ECO:0008006" key="4">
    <source>
        <dbReference type="Google" id="ProtNLM"/>
    </source>
</evidence>
<dbReference type="AlphaFoldDB" id="A0A1Y5HV49"/>
<evidence type="ECO:0000313" key="2">
    <source>
        <dbReference type="EMBL" id="OUS40347.1"/>
    </source>
</evidence>
<feature type="chain" id="PRO_5013209618" description="Lipoprotein" evidence="1">
    <location>
        <begin position="20"/>
        <end position="101"/>
    </location>
</feature>
<organism evidence="2 3">
    <name type="scientific">Oleispira antarctica</name>
    <dbReference type="NCBI Taxonomy" id="188908"/>
    <lineage>
        <taxon>Bacteria</taxon>
        <taxon>Pseudomonadati</taxon>
        <taxon>Pseudomonadota</taxon>
        <taxon>Gammaproteobacteria</taxon>
        <taxon>Oceanospirillales</taxon>
        <taxon>Oceanospirillaceae</taxon>
        <taxon>Oleispira</taxon>
    </lineage>
</organism>
<dbReference type="EMBL" id="MABE01000364">
    <property type="protein sequence ID" value="OUS40347.1"/>
    <property type="molecule type" value="Genomic_DNA"/>
</dbReference>
<proteinExistence type="predicted"/>
<name>A0A1Y5HV49_OLEAN</name>
<evidence type="ECO:0000256" key="1">
    <source>
        <dbReference type="SAM" id="SignalP"/>
    </source>
</evidence>
<feature type="signal peptide" evidence="1">
    <location>
        <begin position="1"/>
        <end position="19"/>
    </location>
</feature>